<dbReference type="KEGG" id="hgn:E6W36_11925"/>
<evidence type="ECO:0000313" key="4">
    <source>
        <dbReference type="Proteomes" id="UP000298714"/>
    </source>
</evidence>
<keyword evidence="4" id="KW-1185">Reference proteome</keyword>
<evidence type="ECO:0000256" key="1">
    <source>
        <dbReference type="SAM" id="MobiDB-lite"/>
    </source>
</evidence>
<feature type="region of interest" description="Disordered" evidence="1">
    <location>
        <begin position="118"/>
        <end position="200"/>
    </location>
</feature>
<reference evidence="4" key="1">
    <citation type="submission" date="2019-04" db="EMBL/GenBank/DDBJ databases">
        <title>Complete genome sequence of Sphingomonas sp. W1-2-3.</title>
        <authorList>
            <person name="Im W.T."/>
        </authorList>
    </citation>
    <scope>NUCLEOTIDE SEQUENCE [LARGE SCALE GENOMIC DNA]</scope>
    <source>
        <strain evidence="4">W1-2-3</strain>
    </source>
</reference>
<dbReference type="Pfam" id="PF07486">
    <property type="entry name" value="Hydrolase_2"/>
    <property type="match status" value="1"/>
</dbReference>
<feature type="domain" description="Cell wall hydrolase SleB" evidence="2">
    <location>
        <begin position="82"/>
        <end position="116"/>
    </location>
</feature>
<sequence>MQAYRMCPPASVQPAGSTGHVTISKCLWRTSLRMKRHVLALLLTGPLAQPACAQTEADLRADPRFSSPLACMTAAIYYEARGEPAEGQAAVAAVVLNRMAHPAYPKSVCAVVLQGPGVRPAASSPSPATGRCNASRSRRAGRRRRRSQRRRSPEPGRARPTRRIITALPSPRLGGKPDADRATRQSPLLPLAGKAGDGAGRCQGRAGLFPWGLALPQ</sequence>
<organism evidence="3 4">
    <name type="scientific">Hankyongella ginsenosidimutans</name>
    <dbReference type="NCBI Taxonomy" id="1763828"/>
    <lineage>
        <taxon>Bacteria</taxon>
        <taxon>Pseudomonadati</taxon>
        <taxon>Pseudomonadota</taxon>
        <taxon>Alphaproteobacteria</taxon>
        <taxon>Sphingomonadales</taxon>
        <taxon>Sphingomonadaceae</taxon>
        <taxon>Hankyongella</taxon>
    </lineage>
</organism>
<evidence type="ECO:0000259" key="2">
    <source>
        <dbReference type="Pfam" id="PF07486"/>
    </source>
</evidence>
<evidence type="ECO:0000313" key="3">
    <source>
        <dbReference type="EMBL" id="QCI79966.1"/>
    </source>
</evidence>
<protein>
    <recommendedName>
        <fullName evidence="2">Cell wall hydrolase SleB domain-containing protein</fullName>
    </recommendedName>
</protein>
<accession>A0A4D7CBP5</accession>
<dbReference type="AlphaFoldDB" id="A0A4D7CBP5"/>
<dbReference type="EMBL" id="CP039704">
    <property type="protein sequence ID" value="QCI79966.1"/>
    <property type="molecule type" value="Genomic_DNA"/>
</dbReference>
<gene>
    <name evidence="3" type="ORF">E6W36_11925</name>
</gene>
<feature type="compositionally biased region" description="Basic residues" evidence="1">
    <location>
        <begin position="136"/>
        <end position="150"/>
    </location>
</feature>
<dbReference type="InterPro" id="IPR011105">
    <property type="entry name" value="Cell_wall_hydrolase_SleB"/>
</dbReference>
<dbReference type="InterPro" id="IPR042047">
    <property type="entry name" value="SleB_dom1"/>
</dbReference>
<dbReference type="Gene3D" id="1.10.10.2520">
    <property type="entry name" value="Cell wall hydrolase SleB, domain 1"/>
    <property type="match status" value="1"/>
</dbReference>
<proteinExistence type="predicted"/>
<name>A0A4D7CBP5_9SPHN</name>
<dbReference type="GO" id="GO:0016787">
    <property type="term" value="F:hydrolase activity"/>
    <property type="evidence" value="ECO:0007669"/>
    <property type="project" value="InterPro"/>
</dbReference>
<dbReference type="Proteomes" id="UP000298714">
    <property type="component" value="Chromosome"/>
</dbReference>